<accession>A0A0C2N688</accession>
<evidence type="ECO:0000313" key="2">
    <source>
        <dbReference type="Proteomes" id="UP000031668"/>
    </source>
</evidence>
<comment type="caution">
    <text evidence="1">The sequence shown here is derived from an EMBL/GenBank/DDBJ whole genome shotgun (WGS) entry which is preliminary data.</text>
</comment>
<name>A0A0C2N688_THEKT</name>
<reference evidence="1 2" key="1">
    <citation type="journal article" date="2014" name="Genome Biol. Evol.">
        <title>The genome of the myxosporean Thelohanellus kitauei shows adaptations to nutrient acquisition within its fish host.</title>
        <authorList>
            <person name="Yang Y."/>
            <person name="Xiong J."/>
            <person name="Zhou Z."/>
            <person name="Huo F."/>
            <person name="Miao W."/>
            <person name="Ran C."/>
            <person name="Liu Y."/>
            <person name="Zhang J."/>
            <person name="Feng J."/>
            <person name="Wang M."/>
            <person name="Wang M."/>
            <person name="Wang L."/>
            <person name="Yao B."/>
        </authorList>
    </citation>
    <scope>NUCLEOTIDE SEQUENCE [LARGE SCALE GENOMIC DNA]</scope>
    <source>
        <strain evidence="1">Wuqing</strain>
    </source>
</reference>
<dbReference type="AlphaFoldDB" id="A0A0C2N688"/>
<keyword evidence="2" id="KW-1185">Reference proteome</keyword>
<protein>
    <submittedName>
        <fullName evidence="1">Uncharacterized protein</fullName>
    </submittedName>
</protein>
<evidence type="ECO:0000313" key="1">
    <source>
        <dbReference type="EMBL" id="KII69452.1"/>
    </source>
</evidence>
<sequence>MVEVEMIMFYDMKTLNGNKSFFRMTFTGWRLSCYEDNIPAEYLNTTIIYREEKQPMMLIENYDDDELVDRFTFALLNHGDINQLHVVESIHEKFVDPCKSKRNII</sequence>
<proteinExistence type="predicted"/>
<dbReference type="EMBL" id="JWZT01002428">
    <property type="protein sequence ID" value="KII69452.1"/>
    <property type="molecule type" value="Genomic_DNA"/>
</dbReference>
<gene>
    <name evidence="1" type="ORF">RF11_11098</name>
</gene>
<dbReference type="Proteomes" id="UP000031668">
    <property type="component" value="Unassembled WGS sequence"/>
</dbReference>
<organism evidence="1 2">
    <name type="scientific">Thelohanellus kitauei</name>
    <name type="common">Myxosporean</name>
    <dbReference type="NCBI Taxonomy" id="669202"/>
    <lineage>
        <taxon>Eukaryota</taxon>
        <taxon>Metazoa</taxon>
        <taxon>Cnidaria</taxon>
        <taxon>Myxozoa</taxon>
        <taxon>Myxosporea</taxon>
        <taxon>Bivalvulida</taxon>
        <taxon>Platysporina</taxon>
        <taxon>Myxobolidae</taxon>
        <taxon>Thelohanellus</taxon>
    </lineage>
</organism>